<dbReference type="EMBL" id="ML978131">
    <property type="protein sequence ID" value="KAF2095753.1"/>
    <property type="molecule type" value="Genomic_DNA"/>
</dbReference>
<dbReference type="SUPFAM" id="SSF54593">
    <property type="entry name" value="Glyoxalase/Bleomycin resistance protein/Dihydroxybiphenyl dioxygenase"/>
    <property type="match status" value="1"/>
</dbReference>
<proteinExistence type="predicted"/>
<dbReference type="Pfam" id="PF00903">
    <property type="entry name" value="Glyoxalase"/>
    <property type="match status" value="1"/>
</dbReference>
<sequence>MQFNKALLPYYGFLFINLSDPTQACNPKNAPSDMLTIGDDGPADPETLGYTLNHFGLIANNITAMMDFYGDVLGMRHIFTFHCSKDYDVVYMGYSHGGKNGTGFQTGDELFAEKTNIEGLVEFVVLKDSPTKNPASTSKTNTFSHIGLVVPDIKKTQARLQQYEVKIIKAVGQDAETPGPVANAYGLGGDIAKARAALAGIDIIGFKNFILAEDPDGNLVEIQQQV</sequence>
<reference evidence="2" key="1">
    <citation type="journal article" date="2020" name="Stud. Mycol.">
        <title>101 Dothideomycetes genomes: a test case for predicting lifestyles and emergence of pathogens.</title>
        <authorList>
            <person name="Haridas S."/>
            <person name="Albert R."/>
            <person name="Binder M."/>
            <person name="Bloem J."/>
            <person name="Labutti K."/>
            <person name="Salamov A."/>
            <person name="Andreopoulos B."/>
            <person name="Baker S."/>
            <person name="Barry K."/>
            <person name="Bills G."/>
            <person name="Bluhm B."/>
            <person name="Cannon C."/>
            <person name="Castanera R."/>
            <person name="Culley D."/>
            <person name="Daum C."/>
            <person name="Ezra D."/>
            <person name="Gonzalez J."/>
            <person name="Henrissat B."/>
            <person name="Kuo A."/>
            <person name="Liang C."/>
            <person name="Lipzen A."/>
            <person name="Lutzoni F."/>
            <person name="Magnuson J."/>
            <person name="Mondo S."/>
            <person name="Nolan M."/>
            <person name="Ohm R."/>
            <person name="Pangilinan J."/>
            <person name="Park H.-J."/>
            <person name="Ramirez L."/>
            <person name="Alfaro M."/>
            <person name="Sun H."/>
            <person name="Tritt A."/>
            <person name="Yoshinaga Y."/>
            <person name="Zwiers L.-H."/>
            <person name="Turgeon B."/>
            <person name="Goodwin S."/>
            <person name="Spatafora J."/>
            <person name="Crous P."/>
            <person name="Grigoriev I."/>
        </authorList>
    </citation>
    <scope>NUCLEOTIDE SEQUENCE</scope>
    <source>
        <strain evidence="2">CBS 133067</strain>
    </source>
</reference>
<keyword evidence="3" id="KW-1185">Reference proteome</keyword>
<dbReference type="PANTHER" id="PTHR10374">
    <property type="entry name" value="LACTOYLGLUTATHIONE LYASE GLYOXALASE I"/>
    <property type="match status" value="1"/>
</dbReference>
<evidence type="ECO:0000313" key="2">
    <source>
        <dbReference type="EMBL" id="KAF2095753.1"/>
    </source>
</evidence>
<dbReference type="AlphaFoldDB" id="A0A9P4IAA4"/>
<evidence type="ECO:0000313" key="3">
    <source>
        <dbReference type="Proteomes" id="UP000799772"/>
    </source>
</evidence>
<feature type="domain" description="VOC" evidence="1">
    <location>
        <begin position="51"/>
        <end position="225"/>
    </location>
</feature>
<accession>A0A9P4IAA4</accession>
<dbReference type="InterPro" id="IPR029068">
    <property type="entry name" value="Glyas_Bleomycin-R_OHBP_Dase"/>
</dbReference>
<dbReference type="Proteomes" id="UP000799772">
    <property type="component" value="Unassembled WGS sequence"/>
</dbReference>
<dbReference type="Gene3D" id="3.10.180.10">
    <property type="entry name" value="2,3-Dihydroxybiphenyl 1,2-Dioxygenase, domain 1"/>
    <property type="match status" value="1"/>
</dbReference>
<dbReference type="PANTHER" id="PTHR10374:SF19">
    <property type="entry name" value="LYASE (GLO1), PUTATIVE (AFU_ORTHOLOGUE AFUA_2G13550)-RELATED"/>
    <property type="match status" value="1"/>
</dbReference>
<protein>
    <recommendedName>
        <fullName evidence="1">VOC domain-containing protein</fullName>
    </recommendedName>
</protein>
<organism evidence="2 3">
    <name type="scientific">Rhizodiscina lignyota</name>
    <dbReference type="NCBI Taxonomy" id="1504668"/>
    <lineage>
        <taxon>Eukaryota</taxon>
        <taxon>Fungi</taxon>
        <taxon>Dikarya</taxon>
        <taxon>Ascomycota</taxon>
        <taxon>Pezizomycotina</taxon>
        <taxon>Dothideomycetes</taxon>
        <taxon>Pleosporomycetidae</taxon>
        <taxon>Aulographales</taxon>
        <taxon>Rhizodiscinaceae</taxon>
        <taxon>Rhizodiscina</taxon>
    </lineage>
</organism>
<comment type="caution">
    <text evidence="2">The sequence shown here is derived from an EMBL/GenBank/DDBJ whole genome shotgun (WGS) entry which is preliminary data.</text>
</comment>
<dbReference type="InterPro" id="IPR004360">
    <property type="entry name" value="Glyas_Fos-R_dOase_dom"/>
</dbReference>
<gene>
    <name evidence="2" type="ORF">NA57DRAFT_59732</name>
</gene>
<name>A0A9P4IAA4_9PEZI</name>
<dbReference type="InterPro" id="IPR037523">
    <property type="entry name" value="VOC_core"/>
</dbReference>
<evidence type="ECO:0000259" key="1">
    <source>
        <dbReference type="PROSITE" id="PS51819"/>
    </source>
</evidence>
<dbReference type="OrthoDB" id="16820at2759"/>
<dbReference type="PROSITE" id="PS51819">
    <property type="entry name" value="VOC"/>
    <property type="match status" value="1"/>
</dbReference>